<dbReference type="Proteomes" id="UP000294613">
    <property type="component" value="Unassembled WGS sequence"/>
</dbReference>
<dbReference type="InterPro" id="IPR002686">
    <property type="entry name" value="Transposase_17"/>
</dbReference>
<dbReference type="EMBL" id="SLZV01000059">
    <property type="protein sequence ID" value="TCS59629.1"/>
    <property type="molecule type" value="Genomic_DNA"/>
</dbReference>
<feature type="non-terminal residue" evidence="2">
    <location>
        <position position="1"/>
    </location>
</feature>
<dbReference type="AlphaFoldDB" id="A0A4R3J1G8"/>
<dbReference type="PANTHER" id="PTHR33360">
    <property type="entry name" value="TRANSPOSASE FOR INSERTION SEQUENCE ELEMENT IS200"/>
    <property type="match status" value="1"/>
</dbReference>
<dbReference type="SUPFAM" id="SSF143422">
    <property type="entry name" value="Transposase IS200-like"/>
    <property type="match status" value="1"/>
</dbReference>
<gene>
    <name evidence="2" type="ORF">EDD74_1592</name>
</gene>
<feature type="domain" description="Transposase IS200-like" evidence="1">
    <location>
        <begin position="30"/>
        <end position="147"/>
    </location>
</feature>
<evidence type="ECO:0000313" key="2">
    <source>
        <dbReference type="EMBL" id="TCS59629.1"/>
    </source>
</evidence>
<dbReference type="NCBIfam" id="NF033573">
    <property type="entry name" value="transpos_IS200"/>
    <property type="match status" value="1"/>
</dbReference>
<proteinExistence type="predicted"/>
<protein>
    <submittedName>
        <fullName evidence="2">Putative transposase</fullName>
    </submittedName>
</protein>
<dbReference type="GO" id="GO:0006313">
    <property type="term" value="P:DNA transposition"/>
    <property type="evidence" value="ECO:0007669"/>
    <property type="project" value="InterPro"/>
</dbReference>
<dbReference type="GO" id="GO:0004803">
    <property type="term" value="F:transposase activity"/>
    <property type="evidence" value="ECO:0007669"/>
    <property type="project" value="InterPro"/>
</dbReference>
<dbReference type="SMART" id="SM01321">
    <property type="entry name" value="Y1_Tnp"/>
    <property type="match status" value="1"/>
</dbReference>
<evidence type="ECO:0000313" key="3">
    <source>
        <dbReference type="Proteomes" id="UP000294613"/>
    </source>
</evidence>
<sequence length="158" mass="18503">RWNKNTLVLDFEMVYNTHMNIAYKSNNNIVYSCKYHVVWCPKYRRKILTNGIDTRLKELLLEYAANISVDIMEMEIMPDHVHILMEVDPQFGIHKAVKSLKGYTSKVLRNEYPSLKTRMPSLWTNSYFVSTVGGAPLDVIKQYIENQKTSQRQKDKLG</sequence>
<evidence type="ECO:0000259" key="1">
    <source>
        <dbReference type="SMART" id="SM01321"/>
    </source>
</evidence>
<dbReference type="InterPro" id="IPR036515">
    <property type="entry name" value="Transposase_17_sf"/>
</dbReference>
<reference evidence="2 3" key="1">
    <citation type="submission" date="2019-03" db="EMBL/GenBank/DDBJ databases">
        <title>Genomic Encyclopedia of Type Strains, Phase IV (KMG-IV): sequencing the most valuable type-strain genomes for metagenomic binning, comparative biology and taxonomic classification.</title>
        <authorList>
            <person name="Goeker M."/>
        </authorList>
    </citation>
    <scope>NUCLEOTIDE SEQUENCE [LARGE SCALE GENOMIC DNA]</scope>
    <source>
        <strain evidence="2 3">DSM 103426</strain>
    </source>
</reference>
<name>A0A4R3J1G8_9FIRM</name>
<dbReference type="GO" id="GO:0003677">
    <property type="term" value="F:DNA binding"/>
    <property type="evidence" value="ECO:0007669"/>
    <property type="project" value="InterPro"/>
</dbReference>
<comment type="caution">
    <text evidence="2">The sequence shown here is derived from an EMBL/GenBank/DDBJ whole genome shotgun (WGS) entry which is preliminary data.</text>
</comment>
<accession>A0A4R3J1G8</accession>
<dbReference type="Pfam" id="PF01797">
    <property type="entry name" value="Y1_Tnp"/>
    <property type="match status" value="1"/>
</dbReference>
<dbReference type="PANTHER" id="PTHR33360:SF2">
    <property type="entry name" value="TRANSPOSASE FOR INSERTION SEQUENCE ELEMENT IS200"/>
    <property type="match status" value="1"/>
</dbReference>
<dbReference type="Gene3D" id="3.30.70.1290">
    <property type="entry name" value="Transposase IS200-like"/>
    <property type="match status" value="1"/>
</dbReference>
<organism evidence="2 3">
    <name type="scientific">Faecalimonas umbilicata</name>
    <dbReference type="NCBI Taxonomy" id="1912855"/>
    <lineage>
        <taxon>Bacteria</taxon>
        <taxon>Bacillati</taxon>
        <taxon>Bacillota</taxon>
        <taxon>Clostridia</taxon>
        <taxon>Lachnospirales</taxon>
        <taxon>Lachnospiraceae</taxon>
        <taxon>Faecalimonas</taxon>
    </lineage>
</organism>